<dbReference type="InterPro" id="IPR051265">
    <property type="entry name" value="HIBADH-related_NP60_sf"/>
</dbReference>
<evidence type="ECO:0000256" key="2">
    <source>
        <dbReference type="ARBA" id="ARBA00023002"/>
    </source>
</evidence>
<feature type="domain" description="6-phosphogluconate dehydrogenase NADP-binding" evidence="3">
    <location>
        <begin position="7"/>
        <end position="154"/>
    </location>
</feature>
<gene>
    <name evidence="5" type="ORF">FHX46_000938</name>
</gene>
<reference evidence="5 6" key="1">
    <citation type="submission" date="2020-03" db="EMBL/GenBank/DDBJ databases">
        <title>Sequencing the genomes of 1000 actinobacteria strains.</title>
        <authorList>
            <person name="Klenk H.-P."/>
        </authorList>
    </citation>
    <scope>NUCLEOTIDE SEQUENCE [LARGE SCALE GENOMIC DNA]</scope>
    <source>
        <strain evidence="5 6">DSM 45668</strain>
    </source>
</reference>
<dbReference type="Gene3D" id="1.10.1040.10">
    <property type="entry name" value="N-(1-d-carboxylethyl)-l-norvaline Dehydrogenase, domain 2"/>
    <property type="match status" value="1"/>
</dbReference>
<accession>A0ABX0SN66</accession>
<evidence type="ECO:0000256" key="1">
    <source>
        <dbReference type="ARBA" id="ARBA00009080"/>
    </source>
</evidence>
<organism evidence="5 6">
    <name type="scientific">Amycolatopsis viridis</name>
    <dbReference type="NCBI Taxonomy" id="185678"/>
    <lineage>
        <taxon>Bacteria</taxon>
        <taxon>Bacillati</taxon>
        <taxon>Actinomycetota</taxon>
        <taxon>Actinomycetes</taxon>
        <taxon>Pseudonocardiales</taxon>
        <taxon>Pseudonocardiaceae</taxon>
        <taxon>Amycolatopsis</taxon>
    </lineage>
</organism>
<keyword evidence="6" id="KW-1185">Reference proteome</keyword>
<dbReference type="Pfam" id="PF21761">
    <property type="entry name" value="RedAm-like_C"/>
    <property type="match status" value="1"/>
</dbReference>
<dbReference type="InterPro" id="IPR015815">
    <property type="entry name" value="HIBADH-related"/>
</dbReference>
<dbReference type="InterPro" id="IPR036291">
    <property type="entry name" value="NAD(P)-bd_dom_sf"/>
</dbReference>
<protein>
    <submittedName>
        <fullName evidence="5">3-hydroxyisobutyrate dehydrogenase-like beta-hydroxyacid dehydrogenase</fullName>
    </submittedName>
</protein>
<sequence>METPGTNVAVLGLGAMGQALAAAFLGAGHRTTVWNRTTGKAKSLVEGGAHEAATVEQAVAAAPLVVVCLLDNAVVTDVLAGTDVAGRTVVNLTNGTPRQARELAESFACRGAEYVDGGIMAVPPGIGTDQALLLYSGSQPAFDRYRDTLAVLGTPQFLGTEPGLAALSDLALLTGMYGLFGGALQAFALAGSGGVAARDFVPMLQQWLAAMATNLPRFAEEIDTGDYATGVVSNLAMQAAAFPNLIHVSREQGLRPDLLMPLHALMTERVAGGHGAEDFTGIVELIRTPEENK</sequence>
<dbReference type="Pfam" id="PF03446">
    <property type="entry name" value="NAD_binding_2"/>
    <property type="match status" value="1"/>
</dbReference>
<dbReference type="EMBL" id="JAANOU010000001">
    <property type="protein sequence ID" value="NIH78408.1"/>
    <property type="molecule type" value="Genomic_DNA"/>
</dbReference>
<proteinExistence type="inferred from homology"/>
<evidence type="ECO:0000259" key="3">
    <source>
        <dbReference type="Pfam" id="PF03446"/>
    </source>
</evidence>
<dbReference type="InterPro" id="IPR048666">
    <property type="entry name" value="RedAm-like_C"/>
</dbReference>
<dbReference type="Proteomes" id="UP000754495">
    <property type="component" value="Unassembled WGS sequence"/>
</dbReference>
<evidence type="ECO:0000313" key="6">
    <source>
        <dbReference type="Proteomes" id="UP000754495"/>
    </source>
</evidence>
<dbReference type="SUPFAM" id="SSF51735">
    <property type="entry name" value="NAD(P)-binding Rossmann-fold domains"/>
    <property type="match status" value="1"/>
</dbReference>
<comment type="similarity">
    <text evidence="1">Belongs to the HIBADH-related family.</text>
</comment>
<dbReference type="PIRSF" id="PIRSF000103">
    <property type="entry name" value="HIBADH"/>
    <property type="match status" value="1"/>
</dbReference>
<dbReference type="PANTHER" id="PTHR43580:SF2">
    <property type="entry name" value="CYTOKINE-LIKE NUCLEAR FACTOR N-PAC"/>
    <property type="match status" value="1"/>
</dbReference>
<comment type="caution">
    <text evidence="5">The sequence shown here is derived from an EMBL/GenBank/DDBJ whole genome shotgun (WGS) entry which is preliminary data.</text>
</comment>
<dbReference type="InterPro" id="IPR013328">
    <property type="entry name" value="6PGD_dom2"/>
</dbReference>
<dbReference type="RefSeq" id="WP_167110977.1">
    <property type="nucleotide sequence ID" value="NZ_JAANOU010000001.1"/>
</dbReference>
<evidence type="ECO:0000259" key="4">
    <source>
        <dbReference type="Pfam" id="PF21761"/>
    </source>
</evidence>
<evidence type="ECO:0000313" key="5">
    <source>
        <dbReference type="EMBL" id="NIH78408.1"/>
    </source>
</evidence>
<dbReference type="PANTHER" id="PTHR43580">
    <property type="entry name" value="OXIDOREDUCTASE GLYR1-RELATED"/>
    <property type="match status" value="1"/>
</dbReference>
<keyword evidence="2" id="KW-0560">Oxidoreductase</keyword>
<feature type="domain" description="NADPH-dependent reductive aminase-like C-terminal" evidence="4">
    <location>
        <begin position="161"/>
        <end position="287"/>
    </location>
</feature>
<dbReference type="Gene3D" id="3.40.50.720">
    <property type="entry name" value="NAD(P)-binding Rossmann-like Domain"/>
    <property type="match status" value="1"/>
</dbReference>
<dbReference type="InterPro" id="IPR006115">
    <property type="entry name" value="6PGDH_NADP-bd"/>
</dbReference>
<name>A0ABX0SN66_9PSEU</name>